<dbReference type="Proteomes" id="UP001239445">
    <property type="component" value="Unassembled WGS sequence"/>
</dbReference>
<evidence type="ECO:0000256" key="1">
    <source>
        <dbReference type="SAM" id="MobiDB-lite"/>
    </source>
</evidence>
<protein>
    <recommendedName>
        <fullName evidence="5">Peptidase A1 domain-containing protein</fullName>
    </recommendedName>
</protein>
<feature type="region of interest" description="Disordered" evidence="1">
    <location>
        <begin position="224"/>
        <end position="286"/>
    </location>
</feature>
<feature type="region of interest" description="Disordered" evidence="1">
    <location>
        <begin position="194"/>
        <end position="213"/>
    </location>
</feature>
<accession>A0AAJ0B1K7</accession>
<evidence type="ECO:0000313" key="3">
    <source>
        <dbReference type="EMBL" id="KAK1749515.1"/>
    </source>
</evidence>
<feature type="transmembrane region" description="Helical" evidence="2">
    <location>
        <begin position="157"/>
        <end position="178"/>
    </location>
</feature>
<keyword evidence="2" id="KW-0812">Transmembrane</keyword>
<keyword evidence="4" id="KW-1185">Reference proteome</keyword>
<evidence type="ECO:0000256" key="2">
    <source>
        <dbReference type="SAM" id="Phobius"/>
    </source>
</evidence>
<evidence type="ECO:0000313" key="4">
    <source>
        <dbReference type="Proteomes" id="UP001239445"/>
    </source>
</evidence>
<comment type="caution">
    <text evidence="3">The sequence shown here is derived from an EMBL/GenBank/DDBJ whole genome shotgun (WGS) entry which is preliminary data.</text>
</comment>
<keyword evidence="2" id="KW-0472">Membrane</keyword>
<dbReference type="AlphaFoldDB" id="A0AAJ0B1K7"/>
<evidence type="ECO:0008006" key="5">
    <source>
        <dbReference type="Google" id="ProtNLM"/>
    </source>
</evidence>
<dbReference type="EMBL" id="MU839857">
    <property type="protein sequence ID" value="KAK1749515.1"/>
    <property type="molecule type" value="Genomic_DNA"/>
</dbReference>
<gene>
    <name evidence="3" type="ORF">QBC47DRAFT_151350</name>
</gene>
<name>A0AAJ0B1K7_9PEZI</name>
<proteinExistence type="predicted"/>
<feature type="compositionally biased region" description="Basic and acidic residues" evidence="1">
    <location>
        <begin position="230"/>
        <end position="249"/>
    </location>
</feature>
<reference evidence="3" key="1">
    <citation type="submission" date="2023-06" db="EMBL/GenBank/DDBJ databases">
        <title>Genome-scale phylogeny and comparative genomics of the fungal order Sordariales.</title>
        <authorList>
            <consortium name="Lawrence Berkeley National Laboratory"/>
            <person name="Hensen N."/>
            <person name="Bonometti L."/>
            <person name="Westerberg I."/>
            <person name="Brannstrom I.O."/>
            <person name="Guillou S."/>
            <person name="Cros-Aarteil S."/>
            <person name="Calhoun S."/>
            <person name="Haridas S."/>
            <person name="Kuo A."/>
            <person name="Mondo S."/>
            <person name="Pangilinan J."/>
            <person name="Riley R."/>
            <person name="Labutti K."/>
            <person name="Andreopoulos B."/>
            <person name="Lipzen A."/>
            <person name="Chen C."/>
            <person name="Yanf M."/>
            <person name="Daum C."/>
            <person name="Ng V."/>
            <person name="Clum A."/>
            <person name="Steindorff A."/>
            <person name="Ohm R."/>
            <person name="Martin F."/>
            <person name="Silar P."/>
            <person name="Natvig D."/>
            <person name="Lalanne C."/>
            <person name="Gautier V."/>
            <person name="Ament-Velasquez S.L."/>
            <person name="Kruys A."/>
            <person name="Hutchinson M.I."/>
            <person name="Powell A.J."/>
            <person name="Barry K."/>
            <person name="Miller A.N."/>
            <person name="Grigoriev I.V."/>
            <person name="Debuchy R."/>
            <person name="Gladieux P."/>
            <person name="Thoren M.H."/>
            <person name="Johannesson H."/>
        </authorList>
    </citation>
    <scope>NUCLEOTIDE SEQUENCE</scope>
    <source>
        <strain evidence="3">PSN4</strain>
    </source>
</reference>
<keyword evidence="2" id="KW-1133">Transmembrane helix</keyword>
<sequence>MGSSTFNFTFLNPLDFGTLLDFSQNPVYEIGSIVPVQWNGPDLSRPISVELHQVDLVTGFFKAPVEFIAQNVVNISSTRWTVSTQMPLFSSNVFILGIYQVYQKDIPKFLPSHYFNITEKQAPSAVVTTVVRTVPVESSRAEAGTAPSGGLSSAAGIGLGIGATLLVLLLAAGGYFLFRRRRRERTGVSGSSVPFAFGAAPTPGTGPVEGQRAPPETQQVFRYGSSSDGMHNKIPELDDPRAGGIRDWRYYSPPPPPKPLCEVDGNDPGKRAPYEMPASPMNYQSR</sequence>
<organism evidence="3 4">
    <name type="scientific">Echria macrotheca</name>
    <dbReference type="NCBI Taxonomy" id="438768"/>
    <lineage>
        <taxon>Eukaryota</taxon>
        <taxon>Fungi</taxon>
        <taxon>Dikarya</taxon>
        <taxon>Ascomycota</taxon>
        <taxon>Pezizomycotina</taxon>
        <taxon>Sordariomycetes</taxon>
        <taxon>Sordariomycetidae</taxon>
        <taxon>Sordariales</taxon>
        <taxon>Schizotheciaceae</taxon>
        <taxon>Echria</taxon>
    </lineage>
</organism>